<dbReference type="Proteomes" id="UP001161325">
    <property type="component" value="Unassembled WGS sequence"/>
</dbReference>
<sequence>MRDTTGLMLAVAGALAMGYALAALFFTRFWRRTRVALFGWFALAFALLAAQRLALILFEVPPDAFPWSHVVRLAAFLLILTGIALQNRAPRGSR</sequence>
<feature type="transmembrane region" description="Helical" evidence="1">
    <location>
        <begin position="38"/>
        <end position="58"/>
    </location>
</feature>
<comment type="caution">
    <text evidence="2">The sequence shown here is derived from an EMBL/GenBank/DDBJ whole genome shotgun (WGS) entry which is preliminary data.</text>
</comment>
<proteinExistence type="predicted"/>
<gene>
    <name evidence="2" type="ORF">rosag_18140</name>
</gene>
<evidence type="ECO:0000256" key="1">
    <source>
        <dbReference type="SAM" id="Phobius"/>
    </source>
</evidence>
<evidence type="ECO:0000313" key="2">
    <source>
        <dbReference type="EMBL" id="GLC25301.1"/>
    </source>
</evidence>
<accession>A0AA37V6G8</accession>
<dbReference type="InterPro" id="IPR046027">
    <property type="entry name" value="DUF5985"/>
</dbReference>
<organism evidence="2 3">
    <name type="scientific">Roseisolibacter agri</name>
    <dbReference type="NCBI Taxonomy" id="2014610"/>
    <lineage>
        <taxon>Bacteria</taxon>
        <taxon>Pseudomonadati</taxon>
        <taxon>Gemmatimonadota</taxon>
        <taxon>Gemmatimonadia</taxon>
        <taxon>Gemmatimonadales</taxon>
        <taxon>Gemmatimonadaceae</taxon>
        <taxon>Roseisolibacter</taxon>
    </lineage>
</organism>
<keyword evidence="1" id="KW-0812">Transmembrane</keyword>
<keyword evidence="1" id="KW-0472">Membrane</keyword>
<reference evidence="2" key="1">
    <citation type="submission" date="2022-08" db="EMBL/GenBank/DDBJ databases">
        <title>Draft genome sequencing of Roseisolibacter agri AW1220.</title>
        <authorList>
            <person name="Tobiishi Y."/>
            <person name="Tonouchi A."/>
        </authorList>
    </citation>
    <scope>NUCLEOTIDE SEQUENCE</scope>
    <source>
        <strain evidence="2">AW1220</strain>
    </source>
</reference>
<keyword evidence="1" id="KW-1133">Transmembrane helix</keyword>
<feature type="transmembrane region" description="Helical" evidence="1">
    <location>
        <begin position="6"/>
        <end position="26"/>
    </location>
</feature>
<dbReference type="EMBL" id="BRXS01000003">
    <property type="protein sequence ID" value="GLC25301.1"/>
    <property type="molecule type" value="Genomic_DNA"/>
</dbReference>
<dbReference type="Pfam" id="PF19447">
    <property type="entry name" value="DUF5985"/>
    <property type="match status" value="1"/>
</dbReference>
<evidence type="ECO:0000313" key="3">
    <source>
        <dbReference type="Proteomes" id="UP001161325"/>
    </source>
</evidence>
<keyword evidence="3" id="KW-1185">Reference proteome</keyword>
<dbReference type="AlphaFoldDB" id="A0AA37V6G8"/>
<protein>
    <submittedName>
        <fullName evidence="2">Uncharacterized protein</fullName>
    </submittedName>
</protein>
<feature type="transmembrane region" description="Helical" evidence="1">
    <location>
        <begin position="64"/>
        <end position="85"/>
    </location>
</feature>
<dbReference type="RefSeq" id="WP_284349753.1">
    <property type="nucleotide sequence ID" value="NZ_BRXS01000003.1"/>
</dbReference>
<name>A0AA37V6G8_9BACT</name>